<keyword evidence="6" id="KW-1185">Reference proteome</keyword>
<organism evidence="5 6">
    <name type="scientific">Rubricoccus marinus</name>
    <dbReference type="NCBI Taxonomy" id="716817"/>
    <lineage>
        <taxon>Bacteria</taxon>
        <taxon>Pseudomonadati</taxon>
        <taxon>Rhodothermota</taxon>
        <taxon>Rhodothermia</taxon>
        <taxon>Rhodothermales</taxon>
        <taxon>Rubricoccaceae</taxon>
        <taxon>Rubricoccus</taxon>
    </lineage>
</organism>
<evidence type="ECO:0000256" key="1">
    <source>
        <dbReference type="ARBA" id="ARBA00010518"/>
    </source>
</evidence>
<dbReference type="PROSITE" id="PS00144">
    <property type="entry name" value="ASN_GLN_ASE_1"/>
    <property type="match status" value="1"/>
</dbReference>
<evidence type="ECO:0000256" key="3">
    <source>
        <dbReference type="SAM" id="MobiDB-lite"/>
    </source>
</evidence>
<reference evidence="5 6" key="1">
    <citation type="submission" date="2016-11" db="EMBL/GenBank/DDBJ databases">
        <title>Study of marine rhodopsin-containing bacteria.</title>
        <authorList>
            <person name="Yoshizawa S."/>
            <person name="Kumagai Y."/>
            <person name="Kogure K."/>
        </authorList>
    </citation>
    <scope>NUCLEOTIDE SEQUENCE [LARGE SCALE GENOMIC DNA]</scope>
    <source>
        <strain evidence="5 6">SG-29</strain>
    </source>
</reference>
<feature type="region of interest" description="Disordered" evidence="3">
    <location>
        <begin position="30"/>
        <end position="62"/>
    </location>
</feature>
<evidence type="ECO:0000313" key="6">
    <source>
        <dbReference type="Proteomes" id="UP000216446"/>
    </source>
</evidence>
<dbReference type="Proteomes" id="UP000216446">
    <property type="component" value="Unassembled WGS sequence"/>
</dbReference>
<feature type="active site" evidence="2">
    <location>
        <position position="21"/>
    </location>
</feature>
<dbReference type="EMBL" id="MQWB01000001">
    <property type="protein sequence ID" value="OZC04310.1"/>
    <property type="molecule type" value="Genomic_DNA"/>
</dbReference>
<feature type="compositionally biased region" description="Basic and acidic residues" evidence="3">
    <location>
        <begin position="30"/>
        <end position="46"/>
    </location>
</feature>
<evidence type="ECO:0000256" key="4">
    <source>
        <dbReference type="SAM" id="SignalP"/>
    </source>
</evidence>
<comment type="caution">
    <text evidence="5">The sequence shown here is derived from an EMBL/GenBank/DDBJ whole genome shotgun (WGS) entry which is preliminary data.</text>
</comment>
<proteinExistence type="inferred from homology"/>
<keyword evidence="4" id="KW-0732">Signal</keyword>
<dbReference type="RefSeq" id="WP_179271225.1">
    <property type="nucleotide sequence ID" value="NZ_MQWB01000001.1"/>
</dbReference>
<dbReference type="AlphaFoldDB" id="A0A259U2Y1"/>
<feature type="chain" id="PRO_5012966463" description="DUF2946 domain-containing protein" evidence="4">
    <location>
        <begin position="24"/>
        <end position="125"/>
    </location>
</feature>
<comment type="similarity">
    <text evidence="1">Belongs to the asparaginase 1 family.</text>
</comment>
<sequence length="125" mass="12790">MSGFRSFIALLLLAVLTTGGTVAPVVHRAAHAEETAETRERHATAEHHHHAGASTHGTEVVPPCPEPLADHLLCVLCAAASGAVAMARSDGAEPEPSGTLHTREAFALLPGALTTQGARGPPVQA</sequence>
<evidence type="ECO:0000313" key="5">
    <source>
        <dbReference type="EMBL" id="OZC04310.1"/>
    </source>
</evidence>
<protein>
    <recommendedName>
        <fullName evidence="7">DUF2946 domain-containing protein</fullName>
    </recommendedName>
</protein>
<accession>A0A259U2Y1</accession>
<evidence type="ECO:0008006" key="7">
    <source>
        <dbReference type="Google" id="ProtNLM"/>
    </source>
</evidence>
<feature type="signal peptide" evidence="4">
    <location>
        <begin position="1"/>
        <end position="23"/>
    </location>
</feature>
<gene>
    <name evidence="5" type="ORF">BSZ36_15770</name>
</gene>
<dbReference type="InterPro" id="IPR020827">
    <property type="entry name" value="Asparaginase/glutaminase_AS1"/>
</dbReference>
<dbReference type="GO" id="GO:0006520">
    <property type="term" value="P:amino acid metabolic process"/>
    <property type="evidence" value="ECO:0007669"/>
    <property type="project" value="InterPro"/>
</dbReference>
<evidence type="ECO:0000256" key="2">
    <source>
        <dbReference type="PROSITE-ProRule" id="PRU10099"/>
    </source>
</evidence>
<name>A0A259U2Y1_9BACT</name>
<dbReference type="InParanoid" id="A0A259U2Y1"/>